<dbReference type="InterPro" id="IPR000182">
    <property type="entry name" value="GNAT_dom"/>
</dbReference>
<gene>
    <name evidence="8" type="primary">argA</name>
    <name evidence="10" type="ORF">BTA35_0208560</name>
</gene>
<keyword evidence="3 8" id="KW-0055">Arginine biosynthesis</keyword>
<dbReference type="NCBIfam" id="TIGR01890">
    <property type="entry name" value="N-Ac-Glu-synth"/>
    <property type="match status" value="1"/>
</dbReference>
<name>A0A1T1HC26_OCELI</name>
<comment type="catalytic activity">
    <reaction evidence="7 8">
        <text>L-glutamate + acetyl-CoA = N-acetyl-L-glutamate + CoA + H(+)</text>
        <dbReference type="Rhea" id="RHEA:24292"/>
        <dbReference type="ChEBI" id="CHEBI:15378"/>
        <dbReference type="ChEBI" id="CHEBI:29985"/>
        <dbReference type="ChEBI" id="CHEBI:44337"/>
        <dbReference type="ChEBI" id="CHEBI:57287"/>
        <dbReference type="ChEBI" id="CHEBI:57288"/>
        <dbReference type="EC" id="2.3.1.1"/>
    </reaction>
</comment>
<evidence type="ECO:0000259" key="9">
    <source>
        <dbReference type="PROSITE" id="PS51186"/>
    </source>
</evidence>
<dbReference type="InterPro" id="IPR033719">
    <property type="entry name" value="NAGS_kin"/>
</dbReference>
<comment type="pathway">
    <text evidence="1 8">Amino-acid biosynthesis; L-arginine biosynthesis; N(2)-acetyl-L-ornithine from L-glutamate: step 1/4.</text>
</comment>
<keyword evidence="6 8" id="KW-0012">Acyltransferase</keyword>
<dbReference type="Gene3D" id="3.40.630.30">
    <property type="match status" value="1"/>
</dbReference>
<evidence type="ECO:0000313" key="10">
    <source>
        <dbReference type="EMBL" id="OOV87399.1"/>
    </source>
</evidence>
<proteinExistence type="inferred from homology"/>
<protein>
    <recommendedName>
        <fullName evidence="8">Amino-acid acetyltransferase</fullName>
        <ecNumber evidence="8">2.3.1.1</ecNumber>
    </recommendedName>
    <alternativeName>
        <fullName evidence="8">N-acetylglutamate synthase</fullName>
        <shortName evidence="8">AGS</shortName>
        <shortName evidence="8">NAGS</shortName>
    </alternativeName>
</protein>
<sequence length="443" mass="49094">MKSTRDCLQATSDYVRSFRNSSPYINAHRGRTFVVLLDGQGIQHPNFANIINDLALLNSLGVRLVLAYGARPQIMERLERRGLSLEYAGARPVITNEVLEAVKDAAGSAGIDIQSRLSMGLPNSPMHGASLRVATGNMITARPVGVIDGKDFGHTGQVRKVDCDAINRQLDDRAIVLLPPLGFSPTGEVFSLSVEEVATRAAIELKADKLVVFSERQGLLDDTGEVIRVMPPREAGRRLETLDETSGGYAALHAAWQTSRFGVNRAHLISYQQDGALIEELFTRNGGGTMITQELYEQVRDATIEDVGGILELIRPLEEQGVLVRRSRERLENEIDLFTVVELDGMMIGCAALYPFGEEGIGELACVAVHRQYQGGQRGDLILQHIEKRANRIGLNRLFVLTTHTAHWFRERGFEPADVDALPRARQELYNWQRNSKVFVKAL</sequence>
<dbReference type="CDD" id="cd04237">
    <property type="entry name" value="AAK_NAGS-ABP"/>
    <property type="match status" value="1"/>
</dbReference>
<dbReference type="InterPro" id="IPR001048">
    <property type="entry name" value="Asp/Glu/Uridylate_kinase"/>
</dbReference>
<evidence type="ECO:0000256" key="4">
    <source>
        <dbReference type="ARBA" id="ARBA00022605"/>
    </source>
</evidence>
<keyword evidence="8" id="KW-0963">Cytoplasm</keyword>
<dbReference type="PIRSF" id="PIRSF000423">
    <property type="entry name" value="ArgA"/>
    <property type="match status" value="1"/>
</dbReference>
<dbReference type="UniPathway" id="UPA00068">
    <property type="reaction ID" value="UER00106"/>
</dbReference>
<evidence type="ECO:0000313" key="11">
    <source>
        <dbReference type="Proteomes" id="UP000190064"/>
    </source>
</evidence>
<evidence type="ECO:0000256" key="1">
    <source>
        <dbReference type="ARBA" id="ARBA00004925"/>
    </source>
</evidence>
<evidence type="ECO:0000256" key="5">
    <source>
        <dbReference type="ARBA" id="ARBA00022679"/>
    </source>
</evidence>
<dbReference type="GO" id="GO:0006526">
    <property type="term" value="P:L-arginine biosynthetic process"/>
    <property type="evidence" value="ECO:0007669"/>
    <property type="project" value="UniProtKB-UniRule"/>
</dbReference>
<dbReference type="HAMAP" id="MF_01105">
    <property type="entry name" value="N_acetyl_glu_synth"/>
    <property type="match status" value="1"/>
</dbReference>
<dbReference type="PANTHER" id="PTHR30602">
    <property type="entry name" value="AMINO-ACID ACETYLTRANSFERASE"/>
    <property type="match status" value="1"/>
</dbReference>
<dbReference type="EMBL" id="MTSD02000003">
    <property type="protein sequence ID" value="OOV87399.1"/>
    <property type="molecule type" value="Genomic_DNA"/>
</dbReference>
<evidence type="ECO:0000256" key="6">
    <source>
        <dbReference type="ARBA" id="ARBA00023315"/>
    </source>
</evidence>
<evidence type="ECO:0000256" key="7">
    <source>
        <dbReference type="ARBA" id="ARBA00048372"/>
    </source>
</evidence>
<comment type="miscellaneous">
    <text evidence="8">In bacteria which possess the bifunctional enzyme ornithine acetyltransferase/N-acetylglutamate synthase (ArgJ), ArgA fulfills an anaplerotic role.</text>
</comment>
<evidence type="ECO:0000256" key="8">
    <source>
        <dbReference type="HAMAP-Rule" id="MF_01105"/>
    </source>
</evidence>
<dbReference type="AlphaFoldDB" id="A0A1T1HC26"/>
<dbReference type="Pfam" id="PF00696">
    <property type="entry name" value="AA_kinase"/>
    <property type="match status" value="1"/>
</dbReference>
<reference evidence="10" key="1">
    <citation type="submission" date="2017-02" db="EMBL/GenBank/DDBJ databases">
        <title>Draft Genome Sequence of the Salt Water Bacterium Oceanospirillum linum ATCC 11336.</title>
        <authorList>
            <person name="Trachtenberg A.M."/>
            <person name="Carney J.G."/>
            <person name="Linnane J.D."/>
            <person name="Rheaume B.A."/>
            <person name="Pitts N.L."/>
            <person name="Mykles D.L."/>
            <person name="Maclea K.S."/>
        </authorList>
    </citation>
    <scope>NUCLEOTIDE SEQUENCE [LARGE SCALE GENOMIC DNA]</scope>
    <source>
        <strain evidence="10">ATCC 11336</strain>
    </source>
</reference>
<organism evidence="10 11">
    <name type="scientific">Oceanospirillum linum</name>
    <dbReference type="NCBI Taxonomy" id="966"/>
    <lineage>
        <taxon>Bacteria</taxon>
        <taxon>Pseudomonadati</taxon>
        <taxon>Pseudomonadota</taxon>
        <taxon>Gammaproteobacteria</taxon>
        <taxon>Oceanospirillales</taxon>
        <taxon>Oceanospirillaceae</taxon>
        <taxon>Oceanospirillum</taxon>
    </lineage>
</organism>
<accession>A0A1T1HC26</accession>
<keyword evidence="4 8" id="KW-0028">Amino-acid biosynthesis</keyword>
<dbReference type="NCBIfam" id="NF003641">
    <property type="entry name" value="PRK05279.1"/>
    <property type="match status" value="1"/>
</dbReference>
<dbReference type="SUPFAM" id="SSF55729">
    <property type="entry name" value="Acyl-CoA N-acyltransferases (Nat)"/>
    <property type="match status" value="1"/>
</dbReference>
<keyword evidence="5 8" id="KW-0808">Transferase</keyword>
<keyword evidence="11" id="KW-1185">Reference proteome</keyword>
<dbReference type="CDD" id="cd04301">
    <property type="entry name" value="NAT_SF"/>
    <property type="match status" value="1"/>
</dbReference>
<dbReference type="Proteomes" id="UP000190064">
    <property type="component" value="Unassembled WGS sequence"/>
</dbReference>
<dbReference type="STRING" id="966.BTA35_0208560"/>
<dbReference type="GO" id="GO:0004042">
    <property type="term" value="F:L-glutamate N-acetyltransferase activity"/>
    <property type="evidence" value="ECO:0007669"/>
    <property type="project" value="UniProtKB-UniRule"/>
</dbReference>
<dbReference type="PANTHER" id="PTHR30602:SF12">
    <property type="entry name" value="AMINO-ACID ACETYLTRANSFERASE NAGS1, CHLOROPLASTIC-RELATED"/>
    <property type="match status" value="1"/>
</dbReference>
<comment type="subcellular location">
    <subcellularLocation>
        <location evidence="8">Cytoplasm</location>
    </subcellularLocation>
</comment>
<dbReference type="InterPro" id="IPR036393">
    <property type="entry name" value="AceGlu_kinase-like_sf"/>
</dbReference>
<dbReference type="InterPro" id="IPR010167">
    <property type="entry name" value="NH2A_AcTrfase"/>
</dbReference>
<comment type="caution">
    <text evidence="10">The sequence shown here is derived from an EMBL/GenBank/DDBJ whole genome shotgun (WGS) entry which is preliminary data.</text>
</comment>
<comment type="similarity">
    <text evidence="2 8">Belongs to the acetyltransferase family. ArgA subfamily.</text>
</comment>
<evidence type="ECO:0000256" key="2">
    <source>
        <dbReference type="ARBA" id="ARBA00009145"/>
    </source>
</evidence>
<dbReference type="EC" id="2.3.1.1" evidence="8"/>
<dbReference type="Gene3D" id="3.40.1160.10">
    <property type="entry name" value="Acetylglutamate kinase-like"/>
    <property type="match status" value="1"/>
</dbReference>
<dbReference type="InterPro" id="IPR016181">
    <property type="entry name" value="Acyl_CoA_acyltransferase"/>
</dbReference>
<evidence type="ECO:0000256" key="3">
    <source>
        <dbReference type="ARBA" id="ARBA00022571"/>
    </source>
</evidence>
<dbReference type="Pfam" id="PF13508">
    <property type="entry name" value="Acetyltransf_7"/>
    <property type="match status" value="1"/>
</dbReference>
<dbReference type="SUPFAM" id="SSF53633">
    <property type="entry name" value="Carbamate kinase-like"/>
    <property type="match status" value="1"/>
</dbReference>
<dbReference type="GO" id="GO:0005737">
    <property type="term" value="C:cytoplasm"/>
    <property type="evidence" value="ECO:0007669"/>
    <property type="project" value="UniProtKB-SubCell"/>
</dbReference>
<dbReference type="PROSITE" id="PS51186">
    <property type="entry name" value="GNAT"/>
    <property type="match status" value="1"/>
</dbReference>
<feature type="domain" description="N-acetyltransferase" evidence="9">
    <location>
        <begin position="297"/>
        <end position="436"/>
    </location>
</feature>